<reference evidence="1" key="1">
    <citation type="submission" date="2022-04" db="EMBL/GenBank/DDBJ databases">
        <title>Jade perch genome.</title>
        <authorList>
            <person name="Chao B."/>
        </authorList>
    </citation>
    <scope>NUCLEOTIDE SEQUENCE</scope>
    <source>
        <strain evidence="1">CB-2022</strain>
    </source>
</reference>
<sequence>MSHREEAPGKTQDTLERLCLSAGLGTPRGPPGRAGGSVWDTLVPVKTVQLGESVTFTCVFPNELSGVPLYWYKQRVGDTLKFIVTLVKLSNPAYGPEFSASRVEVKVDDNISNLTILRTIQEDEGMYHCGVTEWSKVIWSGTYLSLKGNTQRTSNYTVVQWPTVSDSVRPADLMTLQCSVLSDSENKTCPGDHNVYWFKTGSDKSHPNIIYTDGNTHDECDKRSDTQKSCIYRFFKNFSSSDPGTYYCAVATCGEILFGNGTKVEIKLTASYEFIALMISLVCLFISVTGNVVFICYRTQRPICEQFKGIESASSQARNDNLRTNQPVHESTGGGDDLNYAALHLPGKRATRGRKKKELKTEE</sequence>
<name>A0ACB8V7M3_9TELE</name>
<proteinExistence type="predicted"/>
<protein>
    <submittedName>
        <fullName evidence="1">Uncharacterized protein</fullName>
    </submittedName>
</protein>
<dbReference type="Proteomes" id="UP000831701">
    <property type="component" value="Chromosome 24"/>
</dbReference>
<gene>
    <name evidence="1" type="ORF">L3Q82_020377</name>
</gene>
<accession>A0ACB8V7M3</accession>
<feature type="non-terminal residue" evidence="1">
    <location>
        <position position="363"/>
    </location>
</feature>
<organism evidence="1 2">
    <name type="scientific">Scortum barcoo</name>
    <name type="common">barcoo grunter</name>
    <dbReference type="NCBI Taxonomy" id="214431"/>
    <lineage>
        <taxon>Eukaryota</taxon>
        <taxon>Metazoa</taxon>
        <taxon>Chordata</taxon>
        <taxon>Craniata</taxon>
        <taxon>Vertebrata</taxon>
        <taxon>Euteleostomi</taxon>
        <taxon>Actinopterygii</taxon>
        <taxon>Neopterygii</taxon>
        <taxon>Teleostei</taxon>
        <taxon>Neoteleostei</taxon>
        <taxon>Acanthomorphata</taxon>
        <taxon>Eupercaria</taxon>
        <taxon>Centrarchiformes</taxon>
        <taxon>Terapontoidei</taxon>
        <taxon>Terapontidae</taxon>
        <taxon>Scortum</taxon>
    </lineage>
</organism>
<keyword evidence="2" id="KW-1185">Reference proteome</keyword>
<evidence type="ECO:0000313" key="1">
    <source>
        <dbReference type="EMBL" id="KAI3351535.1"/>
    </source>
</evidence>
<comment type="caution">
    <text evidence="1">The sequence shown here is derived from an EMBL/GenBank/DDBJ whole genome shotgun (WGS) entry which is preliminary data.</text>
</comment>
<evidence type="ECO:0000313" key="2">
    <source>
        <dbReference type="Proteomes" id="UP000831701"/>
    </source>
</evidence>
<dbReference type="EMBL" id="CM041554">
    <property type="protein sequence ID" value="KAI3351535.1"/>
    <property type="molecule type" value="Genomic_DNA"/>
</dbReference>